<dbReference type="RefSeq" id="WP_191285460.1">
    <property type="nucleotide sequence ID" value="NZ_BNCH01000002.1"/>
</dbReference>
<protein>
    <recommendedName>
        <fullName evidence="5">Carboxylesterase</fullName>
    </recommendedName>
</protein>
<organism evidence="3 4">
    <name type="scientific">Aliiroseovarius zhejiangensis</name>
    <dbReference type="NCBI Taxonomy" id="1632025"/>
    <lineage>
        <taxon>Bacteria</taxon>
        <taxon>Pseudomonadati</taxon>
        <taxon>Pseudomonadota</taxon>
        <taxon>Alphaproteobacteria</taxon>
        <taxon>Rhodobacterales</taxon>
        <taxon>Paracoccaceae</taxon>
        <taxon>Aliiroseovarius</taxon>
    </lineage>
</organism>
<evidence type="ECO:0000256" key="1">
    <source>
        <dbReference type="SAM" id="MobiDB-lite"/>
    </source>
</evidence>
<dbReference type="InterPro" id="IPR021497">
    <property type="entry name" value="GTA_holin_3TM"/>
</dbReference>
<evidence type="ECO:0000313" key="3">
    <source>
        <dbReference type="EMBL" id="GHE92483.1"/>
    </source>
</evidence>
<feature type="transmembrane region" description="Helical" evidence="2">
    <location>
        <begin position="107"/>
        <end position="125"/>
    </location>
</feature>
<evidence type="ECO:0000256" key="2">
    <source>
        <dbReference type="SAM" id="Phobius"/>
    </source>
</evidence>
<keyword evidence="2" id="KW-0472">Membrane</keyword>
<feature type="compositionally biased region" description="Polar residues" evidence="1">
    <location>
        <begin position="164"/>
        <end position="173"/>
    </location>
</feature>
<dbReference type="Pfam" id="PF11351">
    <property type="entry name" value="GTA_holin_3TM"/>
    <property type="match status" value="1"/>
</dbReference>
<reference evidence="4" key="1">
    <citation type="journal article" date="2019" name="Int. J. Syst. Evol. Microbiol.">
        <title>The Global Catalogue of Microorganisms (GCM) 10K type strain sequencing project: providing services to taxonomists for standard genome sequencing and annotation.</title>
        <authorList>
            <consortium name="The Broad Institute Genomics Platform"/>
            <consortium name="The Broad Institute Genome Sequencing Center for Infectious Disease"/>
            <person name="Wu L."/>
            <person name="Ma J."/>
        </authorList>
    </citation>
    <scope>NUCLEOTIDE SEQUENCE [LARGE SCALE GENOMIC DNA]</scope>
    <source>
        <strain evidence="4">KCTC 42443</strain>
    </source>
</reference>
<evidence type="ECO:0008006" key="5">
    <source>
        <dbReference type="Google" id="ProtNLM"/>
    </source>
</evidence>
<accession>A0ABQ3IX26</accession>
<keyword evidence="2" id="KW-1133">Transmembrane helix</keyword>
<feature type="transmembrane region" description="Helical" evidence="2">
    <location>
        <begin position="74"/>
        <end position="95"/>
    </location>
</feature>
<name>A0ABQ3IX26_9RHOB</name>
<gene>
    <name evidence="3" type="ORF">GCM10016455_10650</name>
</gene>
<comment type="caution">
    <text evidence="3">The sequence shown here is derived from an EMBL/GenBank/DDBJ whole genome shotgun (WGS) entry which is preliminary data.</text>
</comment>
<keyword evidence="2" id="KW-0812">Transmembrane</keyword>
<feature type="region of interest" description="Disordered" evidence="1">
    <location>
        <begin position="143"/>
        <end position="196"/>
    </location>
</feature>
<dbReference type="EMBL" id="BNCH01000002">
    <property type="protein sequence ID" value="GHE92483.1"/>
    <property type="molecule type" value="Genomic_DNA"/>
</dbReference>
<sequence>MGLIGNVFTLLFGRGGNIVRETAEVFRENSEAAAIRDNDLQQAAIEAFRAEFLTVHSGRFNRFMDGVNRVPRPALALSTLALFAAAMISPDWFAARMHGIAVVPEPLWWLMGVVVSFYFGARYQVKGQEFQRAIAATLMRDLGKHPTRSSTDKPASVFRPTPLASMSPSQPERNASRVDTTDNAALADWHEVSRGQ</sequence>
<keyword evidence="4" id="KW-1185">Reference proteome</keyword>
<evidence type="ECO:0000313" key="4">
    <source>
        <dbReference type="Proteomes" id="UP000609802"/>
    </source>
</evidence>
<dbReference type="Proteomes" id="UP000609802">
    <property type="component" value="Unassembled WGS sequence"/>
</dbReference>
<proteinExistence type="predicted"/>